<reference evidence="3" key="2">
    <citation type="submission" date="2022-01" db="EMBL/GenBank/DDBJ databases">
        <authorList>
            <person name="Yamashiro T."/>
            <person name="Shiraishi A."/>
            <person name="Satake H."/>
            <person name="Nakayama K."/>
        </authorList>
    </citation>
    <scope>NUCLEOTIDE SEQUENCE</scope>
</reference>
<evidence type="ECO:0000256" key="1">
    <source>
        <dbReference type="PROSITE-ProRule" id="PRU00047"/>
    </source>
</evidence>
<keyword evidence="1" id="KW-0479">Metal-binding</keyword>
<keyword evidence="1" id="KW-0862">Zinc</keyword>
<dbReference type="InterPro" id="IPR001878">
    <property type="entry name" value="Znf_CCHC"/>
</dbReference>
<dbReference type="Pfam" id="PF00098">
    <property type="entry name" value="zf-CCHC"/>
    <property type="match status" value="1"/>
</dbReference>
<name>A0ABQ4XSZ3_9ASTR</name>
<sequence>MIPEEESIDNAFAKFNIIITSLKALDESFSSKNYVRKFLRALHPKWRAKVTAIEESKNLTTLSHDELIGNLKIYEEIIMKDFQPVKAKENKGQPYGEKNPIPKKSKTKKWQGDRKCFKCGDPNHLVEECPKLSRYQNQKAFIGGSWSDSDEDEDEKTNDEKCLMTKASNEGPRRVHQNHLPDCLAHICLCCCEEQYNLALFLRQKNPLCLDLLLTAILLYGHVSYSSFIDTSWNISSFDYGIYDIVDQ</sequence>
<dbReference type="SUPFAM" id="SSF57756">
    <property type="entry name" value="Retrovirus zinc finger-like domains"/>
    <property type="match status" value="1"/>
</dbReference>
<reference evidence="3" key="1">
    <citation type="journal article" date="2022" name="Int. J. Mol. Sci.">
        <title>Draft Genome of Tanacetum Coccineum: Genomic Comparison of Closely Related Tanacetum-Family Plants.</title>
        <authorList>
            <person name="Yamashiro T."/>
            <person name="Shiraishi A."/>
            <person name="Nakayama K."/>
            <person name="Satake H."/>
        </authorList>
    </citation>
    <scope>NUCLEOTIDE SEQUENCE</scope>
</reference>
<dbReference type="Pfam" id="PF14223">
    <property type="entry name" value="Retrotran_gag_2"/>
    <property type="match status" value="1"/>
</dbReference>
<accession>A0ABQ4XSZ3</accession>
<dbReference type="SMART" id="SM00343">
    <property type="entry name" value="ZnF_C2HC"/>
    <property type="match status" value="1"/>
</dbReference>
<protein>
    <submittedName>
        <fullName evidence="3">Zf-CCHC domain-containing protein</fullName>
    </submittedName>
</protein>
<feature type="domain" description="CCHC-type" evidence="2">
    <location>
        <begin position="114"/>
        <end position="131"/>
    </location>
</feature>
<keyword evidence="1" id="KW-0863">Zinc-finger</keyword>
<evidence type="ECO:0000313" key="3">
    <source>
        <dbReference type="EMBL" id="GJS68429.1"/>
    </source>
</evidence>
<dbReference type="Proteomes" id="UP001151760">
    <property type="component" value="Unassembled WGS sequence"/>
</dbReference>
<dbReference type="InterPro" id="IPR036875">
    <property type="entry name" value="Znf_CCHC_sf"/>
</dbReference>
<evidence type="ECO:0000313" key="4">
    <source>
        <dbReference type="Proteomes" id="UP001151760"/>
    </source>
</evidence>
<comment type="caution">
    <text evidence="3">The sequence shown here is derived from an EMBL/GenBank/DDBJ whole genome shotgun (WGS) entry which is preliminary data.</text>
</comment>
<evidence type="ECO:0000259" key="2">
    <source>
        <dbReference type="PROSITE" id="PS50158"/>
    </source>
</evidence>
<proteinExistence type="predicted"/>
<dbReference type="EMBL" id="BQNB010009790">
    <property type="protein sequence ID" value="GJS68429.1"/>
    <property type="molecule type" value="Genomic_DNA"/>
</dbReference>
<keyword evidence="4" id="KW-1185">Reference proteome</keyword>
<gene>
    <name evidence="3" type="ORF">Tco_0682994</name>
</gene>
<dbReference type="PROSITE" id="PS50158">
    <property type="entry name" value="ZF_CCHC"/>
    <property type="match status" value="1"/>
</dbReference>
<organism evidence="3 4">
    <name type="scientific">Tanacetum coccineum</name>
    <dbReference type="NCBI Taxonomy" id="301880"/>
    <lineage>
        <taxon>Eukaryota</taxon>
        <taxon>Viridiplantae</taxon>
        <taxon>Streptophyta</taxon>
        <taxon>Embryophyta</taxon>
        <taxon>Tracheophyta</taxon>
        <taxon>Spermatophyta</taxon>
        <taxon>Magnoliopsida</taxon>
        <taxon>eudicotyledons</taxon>
        <taxon>Gunneridae</taxon>
        <taxon>Pentapetalae</taxon>
        <taxon>asterids</taxon>
        <taxon>campanulids</taxon>
        <taxon>Asterales</taxon>
        <taxon>Asteraceae</taxon>
        <taxon>Asteroideae</taxon>
        <taxon>Anthemideae</taxon>
        <taxon>Anthemidinae</taxon>
        <taxon>Tanacetum</taxon>
    </lineage>
</organism>